<evidence type="ECO:0000313" key="1">
    <source>
        <dbReference type="EMBL" id="ALV86800.1"/>
    </source>
</evidence>
<accession>A0A0U3TYK1</accession>
<sequence>MLEQTTGTHLLQSQSVLDEVERMLDLGTHTRLGLLDLPILPPLFGSRQRTALTGTQGDMPRHGAVLVPLPLPDPWIAGIAEGRHLTTVQEGMGWGDLADMGSRAPRGGQSGIDTDVRLHAVQKRIQKIPRLALPGLMQGGIALACPILGR</sequence>
<proteinExistence type="predicted"/>
<protein>
    <submittedName>
        <fullName evidence="1">Uncharacterized protein</fullName>
    </submittedName>
</protein>
<dbReference type="AlphaFoldDB" id="A0A0U3TYK1"/>
<organism evidence="1">
    <name type="scientific">uncultured bacterium P11N2</name>
    <dbReference type="NCBI Taxonomy" id="1748282"/>
    <lineage>
        <taxon>Bacteria</taxon>
        <taxon>environmental samples</taxon>
    </lineage>
</organism>
<name>A0A0U3TYK1_9BACT</name>
<reference evidence="1" key="1">
    <citation type="submission" date="2015-10" db="EMBL/GenBank/DDBJ databases">
        <title>Biosynthesis of SCL-MCL polyhydroxyalkanoates by metagenomic clones in Pseudomonas putida.</title>
        <authorList>
            <person name="Cheng J."/>
            <person name="Charles T.C."/>
        </authorList>
    </citation>
    <scope>NUCLEOTIDE SEQUENCE</scope>
</reference>
<dbReference type="EMBL" id="KT944278">
    <property type="protein sequence ID" value="ALV86800.1"/>
    <property type="molecule type" value="Genomic_DNA"/>
</dbReference>